<proteinExistence type="predicted"/>
<comment type="caution">
    <text evidence="1">The sequence shown here is derived from an EMBL/GenBank/DDBJ whole genome shotgun (WGS) entry which is preliminary data.</text>
</comment>
<dbReference type="OrthoDB" id="4869153at2759"/>
<accession>A0A545V151</accession>
<dbReference type="EMBL" id="SPUK01000008">
    <property type="protein sequence ID" value="TQV95423.1"/>
    <property type="molecule type" value="Genomic_DNA"/>
</dbReference>
<evidence type="ECO:0000313" key="2">
    <source>
        <dbReference type="Proteomes" id="UP000315783"/>
    </source>
</evidence>
<evidence type="ECO:0000313" key="1">
    <source>
        <dbReference type="EMBL" id="TQV95423.1"/>
    </source>
</evidence>
<organism evidence="1 2">
    <name type="scientific">Cordyceps javanica</name>
    <dbReference type="NCBI Taxonomy" id="43265"/>
    <lineage>
        <taxon>Eukaryota</taxon>
        <taxon>Fungi</taxon>
        <taxon>Dikarya</taxon>
        <taxon>Ascomycota</taxon>
        <taxon>Pezizomycotina</taxon>
        <taxon>Sordariomycetes</taxon>
        <taxon>Hypocreomycetidae</taxon>
        <taxon>Hypocreales</taxon>
        <taxon>Cordycipitaceae</taxon>
        <taxon>Cordyceps</taxon>
    </lineage>
</organism>
<gene>
    <name evidence="1" type="ORF">IF1G_06410</name>
</gene>
<name>A0A545V151_9HYPO</name>
<sequence length="179" mass="19806">MGENYALLEQLAYSLASTGSNLHQQSTIAIQNASEAIQSKINELNQESVATLAKCAKLYEIIAQPLMELVGYGGDEQEDTVPDLVALLEEVLANADEKIESLHEQWQSCVRAEQEAWKRLTDGEDGKDGPRQEPDLQDLVGAMERAVADGEAEINYIEAEYAEYIQIESLKVMQTLMEG</sequence>
<reference evidence="1 2" key="1">
    <citation type="journal article" date="2019" name="Appl. Microbiol. Biotechnol.">
        <title>Genome sequence of Isaria javanica and comparative genome analysis insights into family S53 peptidase evolution in fungal entomopathogens.</title>
        <authorList>
            <person name="Lin R."/>
            <person name="Zhang X."/>
            <person name="Xin B."/>
            <person name="Zou M."/>
            <person name="Gao Y."/>
            <person name="Qin F."/>
            <person name="Hu Q."/>
            <person name="Xie B."/>
            <person name="Cheng X."/>
        </authorList>
    </citation>
    <scope>NUCLEOTIDE SEQUENCE [LARGE SCALE GENOMIC DNA]</scope>
    <source>
        <strain evidence="1 2">IJ1G</strain>
    </source>
</reference>
<keyword evidence="2" id="KW-1185">Reference proteome</keyword>
<dbReference type="Proteomes" id="UP000315783">
    <property type="component" value="Unassembled WGS sequence"/>
</dbReference>
<protein>
    <submittedName>
        <fullName evidence="1">Uncharacterized protein</fullName>
    </submittedName>
</protein>
<dbReference type="AlphaFoldDB" id="A0A545V151"/>